<sequence>MNTGMSFLFLCRKMYFDGYTPSNERIYTNANYISLCSLARELISRRGNEGFALYFKENQYLVDLWSAHFILEFGHPNACMKAQALEVINRYAHMPYKVKLAQEEKDWLREHGYV</sequence>
<dbReference type="AlphaFoldDB" id="A0A444WF79"/>
<evidence type="ECO:0000313" key="1">
    <source>
        <dbReference type="EMBL" id="RYJ44503.1"/>
    </source>
</evidence>
<keyword evidence="2" id="KW-1185">Reference proteome</keyword>
<dbReference type="EMBL" id="JUIW01000003">
    <property type="protein sequence ID" value="RYJ44503.1"/>
    <property type="molecule type" value="Genomic_DNA"/>
</dbReference>
<proteinExistence type="predicted"/>
<comment type="caution">
    <text evidence="1">The sequence shown here is derived from an EMBL/GenBank/DDBJ whole genome shotgun (WGS) entry which is preliminary data.</text>
</comment>
<organism evidence="1 2">
    <name type="scientific">Flavobacterium beibuense</name>
    <dbReference type="NCBI Taxonomy" id="657326"/>
    <lineage>
        <taxon>Bacteria</taxon>
        <taxon>Pseudomonadati</taxon>
        <taxon>Bacteroidota</taxon>
        <taxon>Flavobacteriia</taxon>
        <taxon>Flavobacteriales</taxon>
        <taxon>Flavobacteriaceae</taxon>
        <taxon>Flavobacterium</taxon>
    </lineage>
</organism>
<protein>
    <submittedName>
        <fullName evidence="1">Uncharacterized protein</fullName>
    </submittedName>
</protein>
<accession>A0A444WF79</accession>
<evidence type="ECO:0000313" key="2">
    <source>
        <dbReference type="Proteomes" id="UP000289775"/>
    </source>
</evidence>
<reference evidence="1 2" key="1">
    <citation type="submission" date="2014-12" db="EMBL/GenBank/DDBJ databases">
        <title>Genome sequence of Flavobacterium beibuense RSKm HC5.</title>
        <authorList>
            <person name="Kim J.F."/>
            <person name="Song J.Y."/>
            <person name="Kwak M.-J."/>
            <person name="Lee S.-W."/>
        </authorList>
    </citation>
    <scope>NUCLEOTIDE SEQUENCE [LARGE SCALE GENOMIC DNA]</scope>
    <source>
        <strain evidence="1 2">RSKm HC5</strain>
    </source>
</reference>
<gene>
    <name evidence="1" type="ORF">NU09_1113</name>
</gene>
<dbReference type="Proteomes" id="UP000289775">
    <property type="component" value="Unassembled WGS sequence"/>
</dbReference>
<name>A0A444WF79_9FLAO</name>
<dbReference type="OrthoDB" id="1435580at2"/>
<dbReference type="RefSeq" id="WP_129750259.1">
    <property type="nucleotide sequence ID" value="NZ_JUIW01000003.1"/>
</dbReference>